<evidence type="ECO:0000313" key="2">
    <source>
        <dbReference type="EMBL" id="VAH99150.1"/>
    </source>
</evidence>
<dbReference type="AlphaFoldDB" id="A0A9R0W6J8"/>
<evidence type="ECO:0000313" key="3">
    <source>
        <dbReference type="Proteomes" id="UP000324705"/>
    </source>
</evidence>
<name>A0A9R0W6J8_TRITD</name>
<reference evidence="2 3" key="1">
    <citation type="submission" date="2017-09" db="EMBL/GenBank/DDBJ databases">
        <authorList>
            <consortium name="International Durum Wheat Genome Sequencing Consortium (IDWGSC)"/>
            <person name="Milanesi L."/>
        </authorList>
    </citation>
    <scope>NUCLEOTIDE SEQUENCE [LARGE SCALE GENOMIC DNA]</scope>
    <source>
        <strain evidence="3">cv. Svevo</strain>
    </source>
</reference>
<dbReference type="Proteomes" id="UP000324705">
    <property type="component" value="Chromosome 4A"/>
</dbReference>
<dbReference type="InterPro" id="IPR056594">
    <property type="entry name" value="AT5G49610-like_b-prop"/>
</dbReference>
<dbReference type="Pfam" id="PF23635">
    <property type="entry name" value="Beta-prop_AT5G49610-like"/>
    <property type="match status" value="1"/>
</dbReference>
<dbReference type="Gramene" id="TRITD4Av1G253120.1">
    <property type="protein sequence ID" value="TRITD4Av1G253120.1"/>
    <property type="gene ID" value="TRITD4Av1G253120"/>
</dbReference>
<accession>A0A9R0W6J8</accession>
<feature type="domain" description="F-box protein AT5G49610-like beta-propeller" evidence="1">
    <location>
        <begin position="39"/>
        <end position="262"/>
    </location>
</feature>
<dbReference type="OMA" id="ACIYESK"/>
<keyword evidence="3" id="KW-1185">Reference proteome</keyword>
<dbReference type="PANTHER" id="PTHR33186">
    <property type="entry name" value="OS10G0136150 PROTEIN-RELATED"/>
    <property type="match status" value="1"/>
</dbReference>
<dbReference type="EMBL" id="LT934117">
    <property type="protein sequence ID" value="VAH99150.1"/>
    <property type="molecule type" value="Genomic_DNA"/>
</dbReference>
<organism evidence="2 3">
    <name type="scientific">Triticum turgidum subsp. durum</name>
    <name type="common">Durum wheat</name>
    <name type="synonym">Triticum durum</name>
    <dbReference type="NCBI Taxonomy" id="4567"/>
    <lineage>
        <taxon>Eukaryota</taxon>
        <taxon>Viridiplantae</taxon>
        <taxon>Streptophyta</taxon>
        <taxon>Embryophyta</taxon>
        <taxon>Tracheophyta</taxon>
        <taxon>Spermatophyta</taxon>
        <taxon>Magnoliopsida</taxon>
        <taxon>Liliopsida</taxon>
        <taxon>Poales</taxon>
        <taxon>Poaceae</taxon>
        <taxon>BOP clade</taxon>
        <taxon>Pooideae</taxon>
        <taxon>Triticodae</taxon>
        <taxon>Triticeae</taxon>
        <taxon>Triticinae</taxon>
        <taxon>Triticum</taxon>
    </lineage>
</organism>
<evidence type="ECO:0000259" key="1">
    <source>
        <dbReference type="Pfam" id="PF23635"/>
    </source>
</evidence>
<gene>
    <name evidence="2" type="ORF">TRITD_4Av1G253120</name>
</gene>
<protein>
    <recommendedName>
        <fullName evidence="1">F-box protein AT5G49610-like beta-propeller domain-containing protein</fullName>
    </recommendedName>
</protein>
<proteinExistence type="predicted"/>
<dbReference type="PANTHER" id="PTHR33186:SF16">
    <property type="entry name" value="F-BOX ASSOCIATED DOMAIN-CONTAINING PROTEIN"/>
    <property type="match status" value="1"/>
</dbReference>
<sequence length="289" mass="32851">MHISFSFFGCRHGIALFLDRPRYEAVLWDPYTNFQHHVPFPPGFDNQQANFIMSAAVLCSAGDEQHVHGYCHLSPFKLVLACHDAECTKAFACIYESKSVIWEDSISIATTDVISKKRPSILVRNALCWLLHGGGILDFDFERLTLDVIEKPASVDVTDTFSVDWSFQIIREEDNGLGLAVLPNPEQLSIQLWAMKSDSDGVVSWVLQKTVELDELFTRPLHSDTAKLVLMPGYDEDTNVIFLSSVSYEFMLQLESMKFKYIGRREYKSSRIYYPYANFYTAGNISSLA</sequence>